<reference evidence="2" key="2">
    <citation type="submission" date="2021-09" db="EMBL/GenBank/DDBJ databases">
        <authorList>
            <person name="Jia N."/>
            <person name="Wang J."/>
            <person name="Shi W."/>
            <person name="Du L."/>
            <person name="Sun Y."/>
            <person name="Zhan W."/>
            <person name="Jiang J."/>
            <person name="Wang Q."/>
            <person name="Zhang B."/>
            <person name="Ji P."/>
            <person name="Sakyi L.B."/>
            <person name="Cui X."/>
            <person name="Yuan T."/>
            <person name="Jiang B."/>
            <person name="Yang W."/>
            <person name="Lam T.T.-Y."/>
            <person name="Chang Q."/>
            <person name="Ding S."/>
            <person name="Wang X."/>
            <person name="Zhu J."/>
            <person name="Ruan X."/>
            <person name="Zhao L."/>
            <person name="Wei J."/>
            <person name="Que T."/>
            <person name="Du C."/>
            <person name="Cheng J."/>
            <person name="Dai P."/>
            <person name="Han X."/>
            <person name="Huang E."/>
            <person name="Gao Y."/>
            <person name="Liu J."/>
            <person name="Shao H."/>
            <person name="Ye R."/>
            <person name="Li L."/>
            <person name="Wei W."/>
            <person name="Wang X."/>
            <person name="Wang C."/>
            <person name="Huo Q."/>
            <person name="Li W."/>
            <person name="Guo W."/>
            <person name="Chen H."/>
            <person name="Chen S."/>
            <person name="Zhou L."/>
            <person name="Zhou L."/>
            <person name="Ni X."/>
            <person name="Tian J."/>
            <person name="Zhou Y."/>
            <person name="Sheng Y."/>
            <person name="Liu T."/>
            <person name="Pan Y."/>
            <person name="Xia L."/>
            <person name="Li J."/>
            <person name="Zhao F."/>
            <person name="Cao W."/>
        </authorList>
    </citation>
    <scope>NUCLEOTIDE SEQUENCE</scope>
    <source>
        <strain evidence="2">Rsan-2018</strain>
        <tissue evidence="2">Larvae</tissue>
    </source>
</reference>
<evidence type="ECO:0000313" key="3">
    <source>
        <dbReference type="Proteomes" id="UP000821837"/>
    </source>
</evidence>
<evidence type="ECO:0000313" key="2">
    <source>
        <dbReference type="EMBL" id="KAH7973035.1"/>
    </source>
</evidence>
<protein>
    <submittedName>
        <fullName evidence="2">Uncharacterized protein</fullName>
    </submittedName>
</protein>
<keyword evidence="3" id="KW-1185">Reference proteome</keyword>
<comment type="caution">
    <text evidence="2">The sequence shown here is derived from an EMBL/GenBank/DDBJ whole genome shotgun (WGS) entry which is preliminary data.</text>
</comment>
<reference evidence="2" key="1">
    <citation type="journal article" date="2020" name="Cell">
        <title>Large-Scale Comparative Analyses of Tick Genomes Elucidate Their Genetic Diversity and Vector Capacities.</title>
        <authorList>
            <consortium name="Tick Genome and Microbiome Consortium (TIGMIC)"/>
            <person name="Jia N."/>
            <person name="Wang J."/>
            <person name="Shi W."/>
            <person name="Du L."/>
            <person name="Sun Y."/>
            <person name="Zhan W."/>
            <person name="Jiang J.F."/>
            <person name="Wang Q."/>
            <person name="Zhang B."/>
            <person name="Ji P."/>
            <person name="Bell-Sakyi L."/>
            <person name="Cui X.M."/>
            <person name="Yuan T.T."/>
            <person name="Jiang B.G."/>
            <person name="Yang W.F."/>
            <person name="Lam T.T."/>
            <person name="Chang Q.C."/>
            <person name="Ding S.J."/>
            <person name="Wang X.J."/>
            <person name="Zhu J.G."/>
            <person name="Ruan X.D."/>
            <person name="Zhao L."/>
            <person name="Wei J.T."/>
            <person name="Ye R.Z."/>
            <person name="Que T.C."/>
            <person name="Du C.H."/>
            <person name="Zhou Y.H."/>
            <person name="Cheng J.X."/>
            <person name="Dai P.F."/>
            <person name="Guo W.B."/>
            <person name="Han X.H."/>
            <person name="Huang E.J."/>
            <person name="Li L.F."/>
            <person name="Wei W."/>
            <person name="Gao Y.C."/>
            <person name="Liu J.Z."/>
            <person name="Shao H.Z."/>
            <person name="Wang X."/>
            <person name="Wang C.C."/>
            <person name="Yang T.C."/>
            <person name="Huo Q.B."/>
            <person name="Li W."/>
            <person name="Chen H.Y."/>
            <person name="Chen S.E."/>
            <person name="Zhou L.G."/>
            <person name="Ni X.B."/>
            <person name="Tian J.H."/>
            <person name="Sheng Y."/>
            <person name="Liu T."/>
            <person name="Pan Y.S."/>
            <person name="Xia L.Y."/>
            <person name="Li J."/>
            <person name="Zhao F."/>
            <person name="Cao W.C."/>
        </authorList>
    </citation>
    <scope>NUCLEOTIDE SEQUENCE</scope>
    <source>
        <strain evidence="2">Rsan-2018</strain>
    </source>
</reference>
<feature type="compositionally biased region" description="Basic and acidic residues" evidence="1">
    <location>
        <begin position="156"/>
        <end position="165"/>
    </location>
</feature>
<evidence type="ECO:0000256" key="1">
    <source>
        <dbReference type="SAM" id="MobiDB-lite"/>
    </source>
</evidence>
<feature type="region of interest" description="Disordered" evidence="1">
    <location>
        <begin position="154"/>
        <end position="182"/>
    </location>
</feature>
<name>A0A9D4T692_RHISA</name>
<dbReference type="EMBL" id="JABSTV010001247">
    <property type="protein sequence ID" value="KAH7973035.1"/>
    <property type="molecule type" value="Genomic_DNA"/>
</dbReference>
<gene>
    <name evidence="2" type="ORF">HPB52_020753</name>
</gene>
<dbReference type="AlphaFoldDB" id="A0A9D4T692"/>
<organism evidence="2 3">
    <name type="scientific">Rhipicephalus sanguineus</name>
    <name type="common">Brown dog tick</name>
    <name type="synonym">Ixodes sanguineus</name>
    <dbReference type="NCBI Taxonomy" id="34632"/>
    <lineage>
        <taxon>Eukaryota</taxon>
        <taxon>Metazoa</taxon>
        <taxon>Ecdysozoa</taxon>
        <taxon>Arthropoda</taxon>
        <taxon>Chelicerata</taxon>
        <taxon>Arachnida</taxon>
        <taxon>Acari</taxon>
        <taxon>Parasitiformes</taxon>
        <taxon>Ixodida</taxon>
        <taxon>Ixodoidea</taxon>
        <taxon>Ixodidae</taxon>
        <taxon>Rhipicephalinae</taxon>
        <taxon>Rhipicephalus</taxon>
        <taxon>Rhipicephalus</taxon>
    </lineage>
</organism>
<dbReference type="Proteomes" id="UP000821837">
    <property type="component" value="Chromosome 11"/>
</dbReference>
<proteinExistence type="predicted"/>
<sequence length="182" mass="21053">MTTRFLGASQLLQKQLLRSRLEAAEPHAVVVNIDVKTINSKGCILQTQQWATYFSKYTEGIYTGEHRIDHYRPSTTIIRKLFEDKDVGKAGLQYLVAWSIYRQLAKFTDPYLMGYFKKEDETCFQVVKDVMRLAILSHYFRNFTPTRDYLGMQRAAGEKQGEQGQRDGQVFSGTSPELPLRR</sequence>
<accession>A0A9D4T692</accession>